<accession>A0ABS8WI53</accession>
<feature type="compositionally biased region" description="Basic and acidic residues" evidence="1">
    <location>
        <begin position="122"/>
        <end position="142"/>
    </location>
</feature>
<protein>
    <submittedName>
        <fullName evidence="2">Uncharacterized protein</fullName>
    </submittedName>
</protein>
<proteinExistence type="predicted"/>
<name>A0ABS8WI53_DATST</name>
<evidence type="ECO:0000313" key="3">
    <source>
        <dbReference type="Proteomes" id="UP000823775"/>
    </source>
</evidence>
<feature type="compositionally biased region" description="Basic and acidic residues" evidence="1">
    <location>
        <begin position="85"/>
        <end position="106"/>
    </location>
</feature>
<comment type="caution">
    <text evidence="2">The sequence shown here is derived from an EMBL/GenBank/DDBJ whole genome shotgun (WGS) entry which is preliminary data.</text>
</comment>
<evidence type="ECO:0000313" key="2">
    <source>
        <dbReference type="EMBL" id="MCE3050475.1"/>
    </source>
</evidence>
<keyword evidence="3" id="KW-1185">Reference proteome</keyword>
<dbReference type="EMBL" id="JACEIK010007615">
    <property type="protein sequence ID" value="MCE3050475.1"/>
    <property type="molecule type" value="Genomic_DNA"/>
</dbReference>
<feature type="region of interest" description="Disordered" evidence="1">
    <location>
        <begin position="85"/>
        <end position="149"/>
    </location>
</feature>
<sequence>MLKKKDMAFTYFVGACSNKYVLGLFLLCLICEIKYDSKIKGVTSDTTPNRRRISTQRQKEEEASIKSSSKLVVLVELVVVLAESKETSSQRHTDARLVPKKKEQSLNKKQQGQISLEEEVEDARGDSSKNVDASVDKSKSNEDGGGEDE</sequence>
<dbReference type="Proteomes" id="UP000823775">
    <property type="component" value="Unassembled WGS sequence"/>
</dbReference>
<gene>
    <name evidence="2" type="ORF">HAX54_047309</name>
</gene>
<reference evidence="2 3" key="1">
    <citation type="journal article" date="2021" name="BMC Genomics">
        <title>Datura genome reveals duplications of psychoactive alkaloid biosynthetic genes and high mutation rate following tissue culture.</title>
        <authorList>
            <person name="Rajewski A."/>
            <person name="Carter-House D."/>
            <person name="Stajich J."/>
            <person name="Litt A."/>
        </authorList>
    </citation>
    <scope>NUCLEOTIDE SEQUENCE [LARGE SCALE GENOMIC DNA]</scope>
    <source>
        <strain evidence="2">AR-01</strain>
    </source>
</reference>
<evidence type="ECO:0000256" key="1">
    <source>
        <dbReference type="SAM" id="MobiDB-lite"/>
    </source>
</evidence>
<organism evidence="2 3">
    <name type="scientific">Datura stramonium</name>
    <name type="common">Jimsonweed</name>
    <name type="synonym">Common thornapple</name>
    <dbReference type="NCBI Taxonomy" id="4076"/>
    <lineage>
        <taxon>Eukaryota</taxon>
        <taxon>Viridiplantae</taxon>
        <taxon>Streptophyta</taxon>
        <taxon>Embryophyta</taxon>
        <taxon>Tracheophyta</taxon>
        <taxon>Spermatophyta</taxon>
        <taxon>Magnoliopsida</taxon>
        <taxon>eudicotyledons</taxon>
        <taxon>Gunneridae</taxon>
        <taxon>Pentapetalae</taxon>
        <taxon>asterids</taxon>
        <taxon>lamiids</taxon>
        <taxon>Solanales</taxon>
        <taxon>Solanaceae</taxon>
        <taxon>Solanoideae</taxon>
        <taxon>Datureae</taxon>
        <taxon>Datura</taxon>
    </lineage>
</organism>
<feature type="region of interest" description="Disordered" evidence="1">
    <location>
        <begin position="43"/>
        <end position="67"/>
    </location>
</feature>